<organism evidence="2 3">
    <name type="scientific">Pleuronectes platessa</name>
    <name type="common">European plaice</name>
    <dbReference type="NCBI Taxonomy" id="8262"/>
    <lineage>
        <taxon>Eukaryota</taxon>
        <taxon>Metazoa</taxon>
        <taxon>Chordata</taxon>
        <taxon>Craniata</taxon>
        <taxon>Vertebrata</taxon>
        <taxon>Euteleostomi</taxon>
        <taxon>Actinopterygii</taxon>
        <taxon>Neopterygii</taxon>
        <taxon>Teleostei</taxon>
        <taxon>Neoteleostei</taxon>
        <taxon>Acanthomorphata</taxon>
        <taxon>Carangaria</taxon>
        <taxon>Pleuronectiformes</taxon>
        <taxon>Pleuronectoidei</taxon>
        <taxon>Pleuronectidae</taxon>
        <taxon>Pleuronectes</taxon>
    </lineage>
</organism>
<feature type="region of interest" description="Disordered" evidence="1">
    <location>
        <begin position="171"/>
        <end position="200"/>
    </location>
</feature>
<feature type="compositionally biased region" description="Polar residues" evidence="1">
    <location>
        <begin position="66"/>
        <end position="75"/>
    </location>
</feature>
<name>A0A9N7UPK1_PLEPL</name>
<accession>A0A9N7UPK1</accession>
<dbReference type="AlphaFoldDB" id="A0A9N7UPK1"/>
<gene>
    <name evidence="2" type="ORF">PLEPLA_LOCUS21980</name>
</gene>
<evidence type="ECO:0000313" key="2">
    <source>
        <dbReference type="EMBL" id="CAB1433888.1"/>
    </source>
</evidence>
<sequence>MQMNSCHLVVDGCRDGLTGPTWKSRRMEGTRRRGDDWDPRDIAPPLAGPAPNFQDTLGLRLKSDDTGTTGNYQSLSERRRGEFTRERDEDRQRDGEREETDPASLHPSRRRLINISSSAPLFLRAAHQSCGSTALQSLTASILGGDVLFKVAQDKVVSPLNVCGDGGVACQSEVSSGRRTDESQSPDEDVSISGGGQKVN</sequence>
<keyword evidence="3" id="KW-1185">Reference proteome</keyword>
<comment type="caution">
    <text evidence="2">The sequence shown here is derived from an EMBL/GenBank/DDBJ whole genome shotgun (WGS) entry which is preliminary data.</text>
</comment>
<feature type="compositionally biased region" description="Basic and acidic residues" evidence="1">
    <location>
        <begin position="76"/>
        <end position="96"/>
    </location>
</feature>
<protein>
    <submittedName>
        <fullName evidence="2">Uncharacterized protein</fullName>
    </submittedName>
</protein>
<feature type="compositionally biased region" description="Basic and acidic residues" evidence="1">
    <location>
        <begin position="25"/>
        <end position="41"/>
    </location>
</feature>
<reference evidence="2" key="1">
    <citation type="submission" date="2020-03" db="EMBL/GenBank/DDBJ databases">
        <authorList>
            <person name="Weist P."/>
        </authorList>
    </citation>
    <scope>NUCLEOTIDE SEQUENCE</scope>
</reference>
<feature type="region of interest" description="Disordered" evidence="1">
    <location>
        <begin position="11"/>
        <end position="110"/>
    </location>
</feature>
<proteinExistence type="predicted"/>
<dbReference type="EMBL" id="CADEAL010001610">
    <property type="protein sequence ID" value="CAB1433888.1"/>
    <property type="molecule type" value="Genomic_DNA"/>
</dbReference>
<evidence type="ECO:0000313" key="3">
    <source>
        <dbReference type="Proteomes" id="UP001153269"/>
    </source>
</evidence>
<evidence type="ECO:0000256" key="1">
    <source>
        <dbReference type="SAM" id="MobiDB-lite"/>
    </source>
</evidence>
<dbReference type="Proteomes" id="UP001153269">
    <property type="component" value="Unassembled WGS sequence"/>
</dbReference>